<evidence type="ECO:0000256" key="10">
    <source>
        <dbReference type="HAMAP-Rule" id="MF_01820"/>
    </source>
</evidence>
<dbReference type="EC" id="3.6.1.-" evidence="10"/>
<feature type="binding site" evidence="10">
    <location>
        <position position="261"/>
    </location>
    <ligand>
        <name>Zn(2+)</name>
        <dbReference type="ChEBI" id="CHEBI:29105"/>
    </ligand>
</feature>
<dbReference type="InterPro" id="IPR031944">
    <property type="entry name" value="RsgA_N"/>
</dbReference>
<dbReference type="Gene3D" id="2.40.50.140">
    <property type="entry name" value="Nucleic acid-binding proteins"/>
    <property type="match status" value="1"/>
</dbReference>
<dbReference type="NCBIfam" id="TIGR00157">
    <property type="entry name" value="ribosome small subunit-dependent GTPase A"/>
    <property type="match status" value="1"/>
</dbReference>
<dbReference type="GO" id="GO:0046872">
    <property type="term" value="F:metal ion binding"/>
    <property type="evidence" value="ECO:0007669"/>
    <property type="project" value="UniProtKB-KW"/>
</dbReference>
<dbReference type="PANTHER" id="PTHR32120">
    <property type="entry name" value="SMALL RIBOSOMAL SUBUNIT BIOGENESIS GTPASE RSGA"/>
    <property type="match status" value="1"/>
</dbReference>
<feature type="domain" description="EngC GTPase" evidence="11">
    <location>
        <begin position="73"/>
        <end position="222"/>
    </location>
</feature>
<keyword evidence="1 10" id="KW-0963">Cytoplasm</keyword>
<evidence type="ECO:0000256" key="2">
    <source>
        <dbReference type="ARBA" id="ARBA00022517"/>
    </source>
</evidence>
<keyword evidence="5 10" id="KW-0547">Nucleotide-binding</keyword>
<dbReference type="Proteomes" id="UP000321547">
    <property type="component" value="Unassembled WGS sequence"/>
</dbReference>
<sequence>MANGKIMKALSGFYYVEDETGEVFQCRARGVFRKNKETPLVGDDVEFESANKTDGTVTKLLPRKNALVRPPVSNVDQALIAVSVKEPDFSTVLLDRFLVLVEKHNITPVILLTKMDLLKENEYEMVANYQKIYEAMGYVVKSFSTEIDQESHQLEELLAGKTTVIAGQSGVGKSSFLNRLNPHLNIKTAAISDSLGRGKHTTRHVELVPILGGHVADTPGFSSLDFAEINLEELPKLFVDFEQYSEACKFRGCMHMNEPKCRVKEAVARGEIASFRYDHYQQFYEEIKQRKPRY</sequence>
<accession>A0A1I5LP14</accession>
<keyword evidence="4 10" id="KW-0699">rRNA-binding</keyword>
<keyword evidence="9 10" id="KW-0342">GTP-binding</keyword>
<feature type="binding site" evidence="10">
    <location>
        <begin position="113"/>
        <end position="116"/>
    </location>
    <ligand>
        <name>GTP</name>
        <dbReference type="ChEBI" id="CHEBI:37565"/>
    </ligand>
</feature>
<evidence type="ECO:0000313" key="15">
    <source>
        <dbReference type="Proteomes" id="UP000242243"/>
    </source>
</evidence>
<dbReference type="GO" id="GO:0042274">
    <property type="term" value="P:ribosomal small subunit biogenesis"/>
    <property type="evidence" value="ECO:0007669"/>
    <property type="project" value="UniProtKB-UniRule"/>
</dbReference>
<keyword evidence="6 10" id="KW-0378">Hydrolase</keyword>
<feature type="binding site" evidence="10">
    <location>
        <position position="253"/>
    </location>
    <ligand>
        <name>Zn(2+)</name>
        <dbReference type="ChEBI" id="CHEBI:29105"/>
    </ligand>
</feature>
<evidence type="ECO:0000313" key="14">
    <source>
        <dbReference type="EMBL" id="SFO99084.1"/>
    </source>
</evidence>
<proteinExistence type="inferred from homology"/>
<dbReference type="EMBL" id="BJWI01000002">
    <property type="protein sequence ID" value="GEM00727.1"/>
    <property type="molecule type" value="Genomic_DNA"/>
</dbReference>
<dbReference type="InterPro" id="IPR012340">
    <property type="entry name" value="NA-bd_OB-fold"/>
</dbReference>
<comment type="subunit">
    <text evidence="10">Monomer. Associates with 30S ribosomal subunit, binds 16S rRNA.</text>
</comment>
<dbReference type="GO" id="GO:0005737">
    <property type="term" value="C:cytoplasm"/>
    <property type="evidence" value="ECO:0007669"/>
    <property type="project" value="UniProtKB-SubCell"/>
</dbReference>
<dbReference type="InterPro" id="IPR030378">
    <property type="entry name" value="G_CP_dom"/>
</dbReference>
<dbReference type="HAMAP" id="MF_01820">
    <property type="entry name" value="GTPase_RsgA"/>
    <property type="match status" value="1"/>
</dbReference>
<dbReference type="CDD" id="cd01854">
    <property type="entry name" value="YjeQ_EngC"/>
    <property type="match status" value="1"/>
</dbReference>
<dbReference type="CDD" id="cd04466">
    <property type="entry name" value="S1_YloQ_GTPase"/>
    <property type="match status" value="1"/>
</dbReference>
<evidence type="ECO:0000256" key="8">
    <source>
        <dbReference type="ARBA" id="ARBA00022884"/>
    </source>
</evidence>
<dbReference type="SUPFAM" id="SSF52540">
    <property type="entry name" value="P-loop containing nucleoside triphosphate hydrolases"/>
    <property type="match status" value="1"/>
</dbReference>
<evidence type="ECO:0000256" key="3">
    <source>
        <dbReference type="ARBA" id="ARBA00022723"/>
    </source>
</evidence>
<evidence type="ECO:0000313" key="16">
    <source>
        <dbReference type="Proteomes" id="UP000321547"/>
    </source>
</evidence>
<gene>
    <name evidence="10" type="primary">rsgA</name>
    <name evidence="13" type="synonym">rsgA2</name>
    <name evidence="13" type="ORF">HHA03_02590</name>
    <name evidence="14" type="ORF">SAMN05421839_102164</name>
</gene>
<keyword evidence="3 10" id="KW-0479">Metal-binding</keyword>
<name>A0A1I5LP14_9BACI</name>
<protein>
    <recommendedName>
        <fullName evidence="10">Small ribosomal subunit biogenesis GTPase RsgA</fullName>
        <ecNumber evidence="10">3.6.1.-</ecNumber>
    </recommendedName>
</protein>
<evidence type="ECO:0000259" key="12">
    <source>
        <dbReference type="PROSITE" id="PS51721"/>
    </source>
</evidence>
<dbReference type="GO" id="GO:0019843">
    <property type="term" value="F:rRNA binding"/>
    <property type="evidence" value="ECO:0007669"/>
    <property type="project" value="UniProtKB-KW"/>
</dbReference>
<dbReference type="Gene3D" id="3.40.50.300">
    <property type="entry name" value="P-loop containing nucleotide triphosphate hydrolases"/>
    <property type="match status" value="1"/>
</dbReference>
<evidence type="ECO:0000259" key="11">
    <source>
        <dbReference type="PROSITE" id="PS50936"/>
    </source>
</evidence>
<comment type="subcellular location">
    <subcellularLocation>
        <location evidence="10">Cytoplasm</location>
    </subcellularLocation>
</comment>
<dbReference type="Gene3D" id="1.10.40.50">
    <property type="entry name" value="Probable gtpase engc, domain 3"/>
    <property type="match status" value="1"/>
</dbReference>
<comment type="function">
    <text evidence="10">One of several proteins that assist in the late maturation steps of the functional core of the 30S ribosomal subunit. Helps release RbfA from mature subunits. May play a role in the assembly of ribosomal proteins into the subunit. Circularly permuted GTPase that catalyzes slow GTP hydrolysis, GTPase activity is stimulated by the 30S ribosomal subunit.</text>
</comment>
<keyword evidence="8 10" id="KW-0694">RNA-binding</keyword>
<comment type="cofactor">
    <cofactor evidence="10">
        <name>Zn(2+)</name>
        <dbReference type="ChEBI" id="CHEBI:29105"/>
    </cofactor>
    <text evidence="10">Binds 1 zinc ion per subunit.</text>
</comment>
<evidence type="ECO:0000256" key="1">
    <source>
        <dbReference type="ARBA" id="ARBA00022490"/>
    </source>
</evidence>
<dbReference type="Pfam" id="PF16745">
    <property type="entry name" value="RsgA_N"/>
    <property type="match status" value="1"/>
</dbReference>
<dbReference type="OrthoDB" id="9809485at2"/>
<dbReference type="Proteomes" id="UP000242243">
    <property type="component" value="Unassembled WGS sequence"/>
</dbReference>
<evidence type="ECO:0000313" key="13">
    <source>
        <dbReference type="EMBL" id="GEM00727.1"/>
    </source>
</evidence>
<keyword evidence="2 10" id="KW-0690">Ribosome biogenesis</keyword>
<evidence type="ECO:0000256" key="6">
    <source>
        <dbReference type="ARBA" id="ARBA00022801"/>
    </source>
</evidence>
<dbReference type="AlphaFoldDB" id="A0A1I5LP14"/>
<dbReference type="InterPro" id="IPR027417">
    <property type="entry name" value="P-loop_NTPase"/>
</dbReference>
<organism evidence="14 15">
    <name type="scientific">Halolactibacillus halophilus</name>
    <dbReference type="NCBI Taxonomy" id="306540"/>
    <lineage>
        <taxon>Bacteria</taxon>
        <taxon>Bacillati</taxon>
        <taxon>Bacillota</taxon>
        <taxon>Bacilli</taxon>
        <taxon>Bacillales</taxon>
        <taxon>Bacillaceae</taxon>
        <taxon>Halolactibacillus</taxon>
    </lineage>
</organism>
<dbReference type="RefSeq" id="WP_089829821.1">
    <property type="nucleotide sequence ID" value="NZ_BJWI01000002.1"/>
</dbReference>
<comment type="similarity">
    <text evidence="10">Belongs to the TRAFAC class YlqF/YawG GTPase family. RsgA subfamily.</text>
</comment>
<evidence type="ECO:0000256" key="9">
    <source>
        <dbReference type="ARBA" id="ARBA00023134"/>
    </source>
</evidence>
<dbReference type="PROSITE" id="PS51721">
    <property type="entry name" value="G_CP"/>
    <property type="match status" value="1"/>
</dbReference>
<keyword evidence="16" id="KW-1185">Reference proteome</keyword>
<evidence type="ECO:0000256" key="5">
    <source>
        <dbReference type="ARBA" id="ARBA00022741"/>
    </source>
</evidence>
<evidence type="ECO:0000256" key="4">
    <source>
        <dbReference type="ARBA" id="ARBA00022730"/>
    </source>
</evidence>
<evidence type="ECO:0000256" key="7">
    <source>
        <dbReference type="ARBA" id="ARBA00022833"/>
    </source>
</evidence>
<dbReference type="InterPro" id="IPR004881">
    <property type="entry name" value="Ribosome_biogen_GTPase_RsgA"/>
</dbReference>
<dbReference type="GO" id="GO:0005525">
    <property type="term" value="F:GTP binding"/>
    <property type="evidence" value="ECO:0007669"/>
    <property type="project" value="UniProtKB-UniRule"/>
</dbReference>
<feature type="binding site" evidence="10">
    <location>
        <position position="248"/>
    </location>
    <ligand>
        <name>Zn(2+)</name>
        <dbReference type="ChEBI" id="CHEBI:29105"/>
    </ligand>
</feature>
<keyword evidence="7 10" id="KW-0862">Zinc</keyword>
<dbReference type="InterPro" id="IPR010914">
    <property type="entry name" value="RsgA_GTPase_dom"/>
</dbReference>
<dbReference type="GO" id="GO:0003924">
    <property type="term" value="F:GTPase activity"/>
    <property type="evidence" value="ECO:0007669"/>
    <property type="project" value="UniProtKB-UniRule"/>
</dbReference>
<reference evidence="14 15" key="1">
    <citation type="submission" date="2016-10" db="EMBL/GenBank/DDBJ databases">
        <authorList>
            <person name="de Groot N.N."/>
        </authorList>
    </citation>
    <scope>NUCLEOTIDE SEQUENCE [LARGE SCALE GENOMIC DNA]</scope>
    <source>
        <strain evidence="14 15">DSM 17073</strain>
    </source>
</reference>
<dbReference type="EMBL" id="FOXC01000002">
    <property type="protein sequence ID" value="SFO99084.1"/>
    <property type="molecule type" value="Genomic_DNA"/>
</dbReference>
<feature type="binding site" evidence="10">
    <location>
        <position position="255"/>
    </location>
    <ligand>
        <name>Zn(2+)</name>
        <dbReference type="ChEBI" id="CHEBI:29105"/>
    </ligand>
</feature>
<feature type="binding site" evidence="10">
    <location>
        <begin position="167"/>
        <end position="175"/>
    </location>
    <ligand>
        <name>GTP</name>
        <dbReference type="ChEBI" id="CHEBI:37565"/>
    </ligand>
</feature>
<dbReference type="PROSITE" id="PS50936">
    <property type="entry name" value="ENGC_GTPASE"/>
    <property type="match status" value="1"/>
</dbReference>
<dbReference type="PANTHER" id="PTHR32120:SF11">
    <property type="entry name" value="SMALL RIBOSOMAL SUBUNIT BIOGENESIS GTPASE RSGA 1, MITOCHONDRIAL-RELATED"/>
    <property type="match status" value="1"/>
</dbReference>
<dbReference type="SUPFAM" id="SSF50249">
    <property type="entry name" value="Nucleic acid-binding proteins"/>
    <property type="match status" value="1"/>
</dbReference>
<dbReference type="STRING" id="306540.SAMN05421839_102164"/>
<dbReference type="Pfam" id="PF03193">
    <property type="entry name" value="RsgA_GTPase"/>
    <property type="match status" value="1"/>
</dbReference>
<reference evidence="13 16" key="2">
    <citation type="submission" date="2019-07" db="EMBL/GenBank/DDBJ databases">
        <title>Whole genome shotgun sequence of Halolactibacillus halophilus NBRC 100868.</title>
        <authorList>
            <person name="Hosoyama A."/>
            <person name="Uohara A."/>
            <person name="Ohji S."/>
            <person name="Ichikawa N."/>
        </authorList>
    </citation>
    <scope>NUCLEOTIDE SEQUENCE [LARGE SCALE GENOMIC DNA]</scope>
    <source>
        <strain evidence="13 16">NBRC 100868</strain>
    </source>
</reference>
<feature type="domain" description="CP-type G" evidence="12">
    <location>
        <begin position="64"/>
        <end position="224"/>
    </location>
</feature>